<evidence type="ECO:0000313" key="3">
    <source>
        <dbReference type="EMBL" id="PSN74833.1"/>
    </source>
</evidence>
<evidence type="ECO:0000313" key="4">
    <source>
        <dbReference type="Proteomes" id="UP000240883"/>
    </source>
</evidence>
<feature type="chain" id="PRO_5015660766" description="Secreted protein" evidence="2">
    <location>
        <begin position="18"/>
        <end position="73"/>
    </location>
</feature>
<evidence type="ECO:0000256" key="1">
    <source>
        <dbReference type="SAM" id="MobiDB-lite"/>
    </source>
</evidence>
<keyword evidence="4" id="KW-1185">Reference proteome</keyword>
<feature type="compositionally biased region" description="Polar residues" evidence="1">
    <location>
        <begin position="19"/>
        <end position="29"/>
    </location>
</feature>
<protein>
    <recommendedName>
        <fullName evidence="5">Secreted protein</fullName>
    </recommendedName>
</protein>
<dbReference type="EMBL" id="KZ678128">
    <property type="protein sequence ID" value="PSN74833.1"/>
    <property type="molecule type" value="Genomic_DNA"/>
</dbReference>
<evidence type="ECO:0000256" key="2">
    <source>
        <dbReference type="SAM" id="SignalP"/>
    </source>
</evidence>
<reference evidence="3 4" key="1">
    <citation type="journal article" date="2018" name="Front. Microbiol.">
        <title>Genome-Wide Analysis of Corynespora cassiicola Leaf Fall Disease Putative Effectors.</title>
        <authorList>
            <person name="Lopez D."/>
            <person name="Ribeiro S."/>
            <person name="Label P."/>
            <person name="Fumanal B."/>
            <person name="Venisse J.S."/>
            <person name="Kohler A."/>
            <person name="de Oliveira R.R."/>
            <person name="Labutti K."/>
            <person name="Lipzen A."/>
            <person name="Lail K."/>
            <person name="Bauer D."/>
            <person name="Ohm R.A."/>
            <person name="Barry K.W."/>
            <person name="Spatafora J."/>
            <person name="Grigoriev I.V."/>
            <person name="Martin F.M."/>
            <person name="Pujade-Renaud V."/>
        </authorList>
    </citation>
    <scope>NUCLEOTIDE SEQUENCE [LARGE SCALE GENOMIC DNA]</scope>
    <source>
        <strain evidence="3 4">Philippines</strain>
    </source>
</reference>
<feature type="signal peptide" evidence="2">
    <location>
        <begin position="1"/>
        <end position="17"/>
    </location>
</feature>
<dbReference type="Proteomes" id="UP000240883">
    <property type="component" value="Unassembled WGS sequence"/>
</dbReference>
<feature type="region of interest" description="Disordered" evidence="1">
    <location>
        <begin position="17"/>
        <end position="47"/>
    </location>
</feature>
<organism evidence="3 4">
    <name type="scientific">Corynespora cassiicola Philippines</name>
    <dbReference type="NCBI Taxonomy" id="1448308"/>
    <lineage>
        <taxon>Eukaryota</taxon>
        <taxon>Fungi</taxon>
        <taxon>Dikarya</taxon>
        <taxon>Ascomycota</taxon>
        <taxon>Pezizomycotina</taxon>
        <taxon>Dothideomycetes</taxon>
        <taxon>Pleosporomycetidae</taxon>
        <taxon>Pleosporales</taxon>
        <taxon>Corynesporascaceae</taxon>
        <taxon>Corynespora</taxon>
    </lineage>
</organism>
<dbReference type="AlphaFoldDB" id="A0A2T2PAZ5"/>
<gene>
    <name evidence="3" type="ORF">BS50DRAFT_25431</name>
</gene>
<name>A0A2T2PAZ5_CORCC</name>
<sequence>MLGVLTVLLITTLAGWTSHPRSTPTQPQKEFSPRAKKETTCNQRIGRVGDRTLDLPQLCKMQSGRSTTELHAR</sequence>
<proteinExistence type="predicted"/>
<keyword evidence="2" id="KW-0732">Signal</keyword>
<evidence type="ECO:0008006" key="5">
    <source>
        <dbReference type="Google" id="ProtNLM"/>
    </source>
</evidence>
<accession>A0A2T2PAZ5</accession>